<protein>
    <submittedName>
        <fullName evidence="1">MFS transporter, SP family, major inositol transporter</fullName>
    </submittedName>
</protein>
<gene>
    <name evidence="1" type="ORF">SAMN05216352_107128</name>
</gene>
<dbReference type="AlphaFoldDB" id="A0A1G8K9Y5"/>
<name>A0A1G8K9Y5_9BACI</name>
<evidence type="ECO:0000313" key="1">
    <source>
        <dbReference type="EMBL" id="SDI40244.1"/>
    </source>
</evidence>
<evidence type="ECO:0000313" key="2">
    <source>
        <dbReference type="Proteomes" id="UP000199017"/>
    </source>
</evidence>
<reference evidence="1 2" key="1">
    <citation type="submission" date="2016-10" db="EMBL/GenBank/DDBJ databases">
        <authorList>
            <person name="de Groot N.N."/>
        </authorList>
    </citation>
    <scope>NUCLEOTIDE SEQUENCE [LARGE SCALE GENOMIC DNA]</scope>
    <source>
        <strain evidence="2">P4B,CCM 7963,CECT 7998,DSM 25260,IBRC-M 10614,KCTC 13821</strain>
    </source>
</reference>
<keyword evidence="2" id="KW-1185">Reference proteome</keyword>
<dbReference type="EMBL" id="FNDU01000007">
    <property type="protein sequence ID" value="SDI40244.1"/>
    <property type="molecule type" value="Genomic_DNA"/>
</dbReference>
<organism evidence="1 2">
    <name type="scientific">Alteribacillus bidgolensis</name>
    <dbReference type="NCBI Taxonomy" id="930129"/>
    <lineage>
        <taxon>Bacteria</taxon>
        <taxon>Bacillati</taxon>
        <taxon>Bacillota</taxon>
        <taxon>Bacilli</taxon>
        <taxon>Bacillales</taxon>
        <taxon>Bacillaceae</taxon>
        <taxon>Alteribacillus</taxon>
    </lineage>
</organism>
<sequence>MVTQNELMIVTGQLLVFTLNAVIGNTMERPRWYASKGEFGDAFNILKKVREEK</sequence>
<accession>A0A1G8K9Y5</accession>
<proteinExistence type="predicted"/>
<dbReference type="Proteomes" id="UP000199017">
    <property type="component" value="Unassembled WGS sequence"/>
</dbReference>
<dbReference type="STRING" id="930129.SAMN05216352_107128"/>